<dbReference type="Pfam" id="PF01925">
    <property type="entry name" value="TauE"/>
    <property type="match status" value="1"/>
</dbReference>
<feature type="transmembrane region" description="Helical" evidence="8">
    <location>
        <begin position="42"/>
        <end position="63"/>
    </location>
</feature>
<evidence type="ECO:0000256" key="4">
    <source>
        <dbReference type="ARBA" id="ARBA00022475"/>
    </source>
</evidence>
<keyword evidence="10" id="KW-1185">Reference proteome</keyword>
<evidence type="ECO:0000256" key="6">
    <source>
        <dbReference type="ARBA" id="ARBA00022989"/>
    </source>
</evidence>
<feature type="transmembrane region" description="Helical" evidence="8">
    <location>
        <begin position="229"/>
        <end position="247"/>
    </location>
</feature>
<evidence type="ECO:0000256" key="8">
    <source>
        <dbReference type="RuleBase" id="RU363041"/>
    </source>
</evidence>
<feature type="transmembrane region" description="Helical" evidence="8">
    <location>
        <begin position="175"/>
        <end position="197"/>
    </location>
</feature>
<keyword evidence="4 8" id="KW-1003">Cell membrane</keyword>
<proteinExistence type="inferred from homology"/>
<comment type="caution">
    <text evidence="9">The sequence shown here is derived from an EMBL/GenBank/DDBJ whole genome shotgun (WGS) entry which is preliminary data.</text>
</comment>
<protein>
    <recommendedName>
        <fullName evidence="8">Probable membrane transporter protein</fullName>
    </recommendedName>
</protein>
<dbReference type="PANTHER" id="PTHR30269:SF0">
    <property type="entry name" value="MEMBRANE TRANSPORTER PROTEIN YFCA-RELATED"/>
    <property type="match status" value="1"/>
</dbReference>
<evidence type="ECO:0000313" key="9">
    <source>
        <dbReference type="EMBL" id="MBP0445921.1"/>
    </source>
</evidence>
<keyword evidence="5 8" id="KW-0812">Transmembrane</keyword>
<dbReference type="PANTHER" id="PTHR30269">
    <property type="entry name" value="TRANSMEMBRANE PROTEIN YFCA"/>
    <property type="match status" value="1"/>
</dbReference>
<feature type="transmembrane region" description="Helical" evidence="8">
    <location>
        <begin position="204"/>
        <end position="223"/>
    </location>
</feature>
<dbReference type="Proteomes" id="UP000681594">
    <property type="component" value="Unassembled WGS sequence"/>
</dbReference>
<evidence type="ECO:0000256" key="1">
    <source>
        <dbReference type="ARBA" id="ARBA00004651"/>
    </source>
</evidence>
<keyword evidence="6 8" id="KW-1133">Transmembrane helix</keyword>
<accession>A0ABS4AFZ3</accession>
<feature type="transmembrane region" description="Helical" evidence="8">
    <location>
        <begin position="138"/>
        <end position="163"/>
    </location>
</feature>
<dbReference type="InterPro" id="IPR052017">
    <property type="entry name" value="TSUP"/>
</dbReference>
<evidence type="ECO:0000256" key="3">
    <source>
        <dbReference type="ARBA" id="ARBA00022448"/>
    </source>
</evidence>
<comment type="subcellular location">
    <subcellularLocation>
        <location evidence="1 8">Cell membrane</location>
        <topology evidence="1 8">Multi-pass membrane protein</topology>
    </subcellularLocation>
</comment>
<name>A0ABS4AFZ3_9PROT</name>
<comment type="similarity">
    <text evidence="2 8">Belongs to the 4-toluene sulfonate uptake permease (TSUP) (TC 2.A.102) family.</text>
</comment>
<gene>
    <name evidence="9" type="ORF">J8J14_14180</name>
</gene>
<evidence type="ECO:0000313" key="10">
    <source>
        <dbReference type="Proteomes" id="UP000681594"/>
    </source>
</evidence>
<keyword evidence="7 8" id="KW-0472">Membrane</keyword>
<evidence type="ECO:0000256" key="5">
    <source>
        <dbReference type="ARBA" id="ARBA00022692"/>
    </source>
</evidence>
<dbReference type="EMBL" id="JAGIZB010000012">
    <property type="protein sequence ID" value="MBP0445921.1"/>
    <property type="molecule type" value="Genomic_DNA"/>
</dbReference>
<reference evidence="9 10" key="1">
    <citation type="submission" date="2021-03" db="EMBL/GenBank/DDBJ databases">
        <authorList>
            <person name="So Y."/>
        </authorList>
    </citation>
    <scope>NUCLEOTIDE SEQUENCE [LARGE SCALE GENOMIC DNA]</scope>
    <source>
        <strain evidence="9 10">SSH11</strain>
    </source>
</reference>
<sequence>MDLESTLLLLAAGLLAGAMNAAAGGGSFVSIPAMVFVGLPSVAANVSSTVALLPGTLASAWAWRRDYRSLQGISLVTLLAISLVGGLGGALLLLATTQRLFDGLLPWLLLTGTLAFTFGRPLGAALRKKVQIGQGTVITAQVLLSVYAGYFGGGVGIMMMAVWGLLGDLDIKAMSALRTLLVSAANLVAVACFAIAGPVFWPETLVMLVAAIAGGYLGALLASRMPASVLRGFVILFGTAMTVLFFWRAYG</sequence>
<dbReference type="InterPro" id="IPR002781">
    <property type="entry name" value="TM_pro_TauE-like"/>
</dbReference>
<evidence type="ECO:0000256" key="2">
    <source>
        <dbReference type="ARBA" id="ARBA00009142"/>
    </source>
</evidence>
<evidence type="ECO:0000256" key="7">
    <source>
        <dbReference type="ARBA" id="ARBA00023136"/>
    </source>
</evidence>
<organism evidence="9 10">
    <name type="scientific">Pararoseomonas baculiformis</name>
    <dbReference type="NCBI Taxonomy" id="2820812"/>
    <lineage>
        <taxon>Bacteria</taxon>
        <taxon>Pseudomonadati</taxon>
        <taxon>Pseudomonadota</taxon>
        <taxon>Alphaproteobacteria</taxon>
        <taxon>Acetobacterales</taxon>
        <taxon>Acetobacteraceae</taxon>
        <taxon>Pararoseomonas</taxon>
    </lineage>
</organism>
<feature type="transmembrane region" description="Helical" evidence="8">
    <location>
        <begin position="75"/>
        <end position="95"/>
    </location>
</feature>
<keyword evidence="3" id="KW-0813">Transport</keyword>
<dbReference type="RefSeq" id="WP_209380180.1">
    <property type="nucleotide sequence ID" value="NZ_JAGIZB010000012.1"/>
</dbReference>
<feature type="transmembrane region" description="Helical" evidence="8">
    <location>
        <begin position="107"/>
        <end position="126"/>
    </location>
</feature>